<feature type="transmembrane region" description="Helical" evidence="9">
    <location>
        <begin position="20"/>
        <end position="37"/>
    </location>
</feature>
<dbReference type="PANTHER" id="PTHR23502:SF132">
    <property type="entry name" value="POLYAMINE TRANSPORTER 2-RELATED"/>
    <property type="match status" value="1"/>
</dbReference>
<dbReference type="InterPro" id="IPR036259">
    <property type="entry name" value="MFS_trans_sf"/>
</dbReference>
<keyword evidence="5" id="KW-1003">Cell membrane</keyword>
<protein>
    <submittedName>
        <fullName evidence="11">DHA1 family bicyclomycin/chloramphenicol resistance-like MFS transporter</fullName>
    </submittedName>
</protein>
<dbReference type="InterPro" id="IPR020846">
    <property type="entry name" value="MFS_dom"/>
</dbReference>
<evidence type="ECO:0000256" key="2">
    <source>
        <dbReference type="ARBA" id="ARBA00006236"/>
    </source>
</evidence>
<feature type="transmembrane region" description="Helical" evidence="9">
    <location>
        <begin position="173"/>
        <end position="193"/>
    </location>
</feature>
<dbReference type="InterPro" id="IPR011701">
    <property type="entry name" value="MFS"/>
</dbReference>
<dbReference type="InterPro" id="IPR004812">
    <property type="entry name" value="Efflux_drug-R_Bcr/CmlA"/>
</dbReference>
<dbReference type="CDD" id="cd17320">
    <property type="entry name" value="MFS_MdfA_MDR_like"/>
    <property type="match status" value="1"/>
</dbReference>
<dbReference type="RefSeq" id="WP_338041303.1">
    <property type="nucleotide sequence ID" value="NZ_BAAAQP010000003.1"/>
</dbReference>
<dbReference type="NCBIfam" id="TIGR00710">
    <property type="entry name" value="efflux_Bcr_CflA"/>
    <property type="match status" value="1"/>
</dbReference>
<dbReference type="EMBL" id="JAFBCF010000001">
    <property type="protein sequence ID" value="MBM7799719.1"/>
    <property type="molecule type" value="Genomic_DNA"/>
</dbReference>
<keyword evidence="8 9" id="KW-0472">Membrane</keyword>
<evidence type="ECO:0000313" key="11">
    <source>
        <dbReference type="EMBL" id="MBM7799719.1"/>
    </source>
</evidence>
<organism evidence="11 12">
    <name type="scientific">Microlunatus panaciterrae</name>
    <dbReference type="NCBI Taxonomy" id="400768"/>
    <lineage>
        <taxon>Bacteria</taxon>
        <taxon>Bacillati</taxon>
        <taxon>Actinomycetota</taxon>
        <taxon>Actinomycetes</taxon>
        <taxon>Propionibacteriales</taxon>
        <taxon>Propionibacteriaceae</taxon>
        <taxon>Microlunatus</taxon>
    </lineage>
</organism>
<sequence>MQSARSARPTGTRRSRTRGIIVLGLLSTFGPISLDLYLPALPQLADDLQASASSSQLSITACLLGLAAGQLVAGPLSDRLGRRRPLIVGLLLYLLTSAACAFAPTIGVLLVLRLLQGLSGAAGLVISRAVARDLYSGSELVVFFSRLMLVSGLAPVLAPVLGGQLTRVMDWRGIFLVLAGFGVVLLLAGSFGLTETLPPERRTTAAGLSATLRGFRPMLRDRFFVGAALSSGFASASMFAYIAGATFVLQRIYGLSAQEFSFVFGMNSIGIMAMSQLGGRLAARRSPAAVLALGLVANLAGALSLAVTVLTGLPLPFLICSLLVMVSAVGLIFPTATALALSDYPQAAGSASSLLGLGQYVVGALAAPLVGVAGQQTAVPLGLVALAASLTASAVFVTLVLPVVRSRRRARTG</sequence>
<feature type="transmembrane region" description="Helical" evidence="9">
    <location>
        <begin position="316"/>
        <end position="341"/>
    </location>
</feature>
<evidence type="ECO:0000256" key="7">
    <source>
        <dbReference type="ARBA" id="ARBA00022989"/>
    </source>
</evidence>
<evidence type="ECO:0000259" key="10">
    <source>
        <dbReference type="PROSITE" id="PS50850"/>
    </source>
</evidence>
<name>A0ABS2RL31_9ACTN</name>
<keyword evidence="6 9" id="KW-0812">Transmembrane</keyword>
<feature type="domain" description="Major facilitator superfamily (MFS) profile" evidence="10">
    <location>
        <begin position="19"/>
        <end position="405"/>
    </location>
</feature>
<dbReference type="InterPro" id="IPR005829">
    <property type="entry name" value="Sugar_transporter_CS"/>
</dbReference>
<feature type="transmembrane region" description="Helical" evidence="9">
    <location>
        <begin position="379"/>
        <end position="404"/>
    </location>
</feature>
<evidence type="ECO:0000256" key="6">
    <source>
        <dbReference type="ARBA" id="ARBA00022692"/>
    </source>
</evidence>
<reference evidence="11 12" key="1">
    <citation type="submission" date="2021-01" db="EMBL/GenBank/DDBJ databases">
        <title>Sequencing the genomes of 1000 actinobacteria strains.</title>
        <authorList>
            <person name="Klenk H.-P."/>
        </authorList>
    </citation>
    <scope>NUCLEOTIDE SEQUENCE [LARGE SCALE GENOMIC DNA]</scope>
    <source>
        <strain evidence="11 12">DSM 18662</strain>
    </source>
</reference>
<dbReference type="SUPFAM" id="SSF103473">
    <property type="entry name" value="MFS general substrate transporter"/>
    <property type="match status" value="1"/>
</dbReference>
<dbReference type="Gene3D" id="1.20.1720.10">
    <property type="entry name" value="Multidrug resistance protein D"/>
    <property type="match status" value="1"/>
</dbReference>
<dbReference type="PROSITE" id="PS50850">
    <property type="entry name" value="MFS"/>
    <property type="match status" value="1"/>
</dbReference>
<dbReference type="Proteomes" id="UP000704762">
    <property type="component" value="Unassembled WGS sequence"/>
</dbReference>
<dbReference type="PANTHER" id="PTHR23502">
    <property type="entry name" value="MAJOR FACILITATOR SUPERFAMILY"/>
    <property type="match status" value="1"/>
</dbReference>
<evidence type="ECO:0000256" key="4">
    <source>
        <dbReference type="ARBA" id="ARBA00022448"/>
    </source>
</evidence>
<evidence type="ECO:0000256" key="9">
    <source>
        <dbReference type="SAM" id="Phobius"/>
    </source>
</evidence>
<keyword evidence="4" id="KW-0813">Transport</keyword>
<evidence type="ECO:0000256" key="5">
    <source>
        <dbReference type="ARBA" id="ARBA00022475"/>
    </source>
</evidence>
<dbReference type="PROSITE" id="PS00216">
    <property type="entry name" value="SUGAR_TRANSPORT_1"/>
    <property type="match status" value="1"/>
</dbReference>
<feature type="transmembrane region" description="Helical" evidence="9">
    <location>
        <begin position="57"/>
        <end position="74"/>
    </location>
</feature>
<proteinExistence type="inferred from homology"/>
<dbReference type="Pfam" id="PF07690">
    <property type="entry name" value="MFS_1"/>
    <property type="match status" value="1"/>
</dbReference>
<evidence type="ECO:0000313" key="12">
    <source>
        <dbReference type="Proteomes" id="UP000704762"/>
    </source>
</evidence>
<evidence type="ECO:0000256" key="1">
    <source>
        <dbReference type="ARBA" id="ARBA00004651"/>
    </source>
</evidence>
<keyword evidence="12" id="KW-1185">Reference proteome</keyword>
<dbReference type="InterPro" id="IPR001958">
    <property type="entry name" value="Tet-R_TetA/multi-R_MdtG-like"/>
</dbReference>
<dbReference type="PRINTS" id="PR01035">
    <property type="entry name" value="TCRTETA"/>
</dbReference>
<keyword evidence="7 9" id="KW-1133">Transmembrane helix</keyword>
<feature type="transmembrane region" description="Helical" evidence="9">
    <location>
        <begin position="260"/>
        <end position="277"/>
    </location>
</feature>
<comment type="caution">
    <text evidence="11">The sequence shown here is derived from an EMBL/GenBank/DDBJ whole genome shotgun (WGS) entry which is preliminary data.</text>
</comment>
<evidence type="ECO:0000256" key="8">
    <source>
        <dbReference type="ARBA" id="ARBA00023136"/>
    </source>
</evidence>
<accession>A0ABS2RL31</accession>
<feature type="transmembrane region" description="Helical" evidence="9">
    <location>
        <begin position="353"/>
        <end position="373"/>
    </location>
</feature>
<comment type="similarity">
    <text evidence="3">Belongs to the major facilitator superfamily. TCR/Tet family.</text>
</comment>
<comment type="similarity">
    <text evidence="2">Belongs to the major facilitator superfamily. Bcr/CmlA family.</text>
</comment>
<feature type="transmembrane region" description="Helical" evidence="9">
    <location>
        <begin position="223"/>
        <end position="248"/>
    </location>
</feature>
<evidence type="ECO:0000256" key="3">
    <source>
        <dbReference type="ARBA" id="ARBA00007520"/>
    </source>
</evidence>
<comment type="subcellular location">
    <subcellularLocation>
        <location evidence="1">Cell membrane</location>
        <topology evidence="1">Multi-pass membrane protein</topology>
    </subcellularLocation>
</comment>
<feature type="transmembrane region" description="Helical" evidence="9">
    <location>
        <begin position="289"/>
        <end position="310"/>
    </location>
</feature>
<gene>
    <name evidence="11" type="ORF">JOE57_002640</name>
</gene>
<feature type="transmembrane region" description="Helical" evidence="9">
    <location>
        <begin position="86"/>
        <end position="104"/>
    </location>
</feature>